<organism evidence="2 3">
    <name type="scientific">Actinomadura fulvescens</name>
    <dbReference type="NCBI Taxonomy" id="46160"/>
    <lineage>
        <taxon>Bacteria</taxon>
        <taxon>Bacillati</taxon>
        <taxon>Actinomycetota</taxon>
        <taxon>Actinomycetes</taxon>
        <taxon>Streptosporangiales</taxon>
        <taxon>Thermomonosporaceae</taxon>
        <taxon>Actinomadura</taxon>
    </lineage>
</organism>
<proteinExistence type="predicted"/>
<comment type="caution">
    <text evidence="2">The sequence shown here is derived from an EMBL/GenBank/DDBJ whole genome shotgun (WGS) entry which is preliminary data.</text>
</comment>
<evidence type="ECO:0000313" key="3">
    <source>
        <dbReference type="Proteomes" id="UP001501509"/>
    </source>
</evidence>
<name>A0ABN3Q0W8_9ACTN</name>
<evidence type="ECO:0000256" key="1">
    <source>
        <dbReference type="SAM" id="Phobius"/>
    </source>
</evidence>
<keyword evidence="1" id="KW-1133">Transmembrane helix</keyword>
<dbReference type="RefSeq" id="WP_344545017.1">
    <property type="nucleotide sequence ID" value="NZ_BAAATD010000007.1"/>
</dbReference>
<evidence type="ECO:0008006" key="4">
    <source>
        <dbReference type="Google" id="ProtNLM"/>
    </source>
</evidence>
<gene>
    <name evidence="2" type="ORF">GCM10010411_52490</name>
</gene>
<keyword evidence="1" id="KW-0472">Membrane</keyword>
<dbReference type="Proteomes" id="UP001501509">
    <property type="component" value="Unassembled WGS sequence"/>
</dbReference>
<feature type="transmembrane region" description="Helical" evidence="1">
    <location>
        <begin position="20"/>
        <end position="40"/>
    </location>
</feature>
<accession>A0ABN3Q0W8</accession>
<keyword evidence="3" id="KW-1185">Reference proteome</keyword>
<sequence length="392" mass="43198">MEPTLNVSRRPGPSFLRRRFLLRFAALALAPVVGLGVLGGHDKMFLPFERIVVIKGKLASKGDYFEDAKVQRILMRRGIRVQITKSSSREVAVNSLGGYDFAFPSGQPAARLILDQRNARGLRAKQYRPFVSPIVLATFREYAETLARAGVARRQERAGPLYYDLDMRGFLDLIKNGRRWNDLGIGRHGMANGNLVLAQTPDLCAANSAATYMGLIAFVANGDKAVGSAEEAVALARRIKPLLTEQGLPTSEIFKTYAAPEGRQIAPIIVVYEHQFLAYQLDRRVDGDRVLMYPQPGFFPLPELISFNDKGDRLGELIVSDPELRRRAVELGYRLLDGPGAPPGKQLGAFLAERRIPAPAMTAPDLTRTVLPSVANLEKMLVEVGCTESKPS</sequence>
<dbReference type="EMBL" id="BAAATD010000007">
    <property type="protein sequence ID" value="GAA2611513.1"/>
    <property type="molecule type" value="Genomic_DNA"/>
</dbReference>
<keyword evidence="1" id="KW-0812">Transmembrane</keyword>
<protein>
    <recommendedName>
        <fullName evidence="4">Secreted protein</fullName>
    </recommendedName>
</protein>
<evidence type="ECO:0000313" key="2">
    <source>
        <dbReference type="EMBL" id="GAA2611513.1"/>
    </source>
</evidence>
<reference evidence="2 3" key="1">
    <citation type="journal article" date="2019" name="Int. J. Syst. Evol. Microbiol.">
        <title>The Global Catalogue of Microorganisms (GCM) 10K type strain sequencing project: providing services to taxonomists for standard genome sequencing and annotation.</title>
        <authorList>
            <consortium name="The Broad Institute Genomics Platform"/>
            <consortium name="The Broad Institute Genome Sequencing Center for Infectious Disease"/>
            <person name="Wu L."/>
            <person name="Ma J."/>
        </authorList>
    </citation>
    <scope>NUCLEOTIDE SEQUENCE [LARGE SCALE GENOMIC DNA]</scope>
    <source>
        <strain evidence="2 3">JCM 6833</strain>
    </source>
</reference>